<gene>
    <name evidence="1" type="ORF">DHETER_LOCUS8541</name>
</gene>
<evidence type="ECO:0000313" key="1">
    <source>
        <dbReference type="EMBL" id="CAG8634472.1"/>
    </source>
</evidence>
<protein>
    <submittedName>
        <fullName evidence="1">6108_t:CDS:1</fullName>
    </submittedName>
</protein>
<organism evidence="1 2">
    <name type="scientific">Dentiscutata heterogama</name>
    <dbReference type="NCBI Taxonomy" id="1316150"/>
    <lineage>
        <taxon>Eukaryota</taxon>
        <taxon>Fungi</taxon>
        <taxon>Fungi incertae sedis</taxon>
        <taxon>Mucoromycota</taxon>
        <taxon>Glomeromycotina</taxon>
        <taxon>Glomeromycetes</taxon>
        <taxon>Diversisporales</taxon>
        <taxon>Gigasporaceae</taxon>
        <taxon>Dentiscutata</taxon>
    </lineage>
</organism>
<evidence type="ECO:0000313" key="2">
    <source>
        <dbReference type="Proteomes" id="UP000789702"/>
    </source>
</evidence>
<comment type="caution">
    <text evidence="1">The sequence shown here is derived from an EMBL/GenBank/DDBJ whole genome shotgun (WGS) entry which is preliminary data.</text>
</comment>
<accession>A0ACA9N822</accession>
<reference evidence="1" key="1">
    <citation type="submission" date="2021-06" db="EMBL/GenBank/DDBJ databases">
        <authorList>
            <person name="Kallberg Y."/>
            <person name="Tangrot J."/>
            <person name="Rosling A."/>
        </authorList>
    </citation>
    <scope>NUCLEOTIDE SEQUENCE</scope>
    <source>
        <strain evidence="1">IL203A</strain>
    </source>
</reference>
<feature type="non-terminal residue" evidence="1">
    <location>
        <position position="1"/>
    </location>
</feature>
<keyword evidence="2" id="KW-1185">Reference proteome</keyword>
<name>A0ACA9N822_9GLOM</name>
<proteinExistence type="predicted"/>
<dbReference type="EMBL" id="CAJVPU010013700">
    <property type="protein sequence ID" value="CAG8634472.1"/>
    <property type="molecule type" value="Genomic_DNA"/>
</dbReference>
<sequence>FTDFIKNQPQELGKALGAVIWRSRSEFKLPKSLLDIATECNSVSGYKFKVGMSDFANNRIQKYEDIFSIFFNSNNKNYPNIYEFWQELKKNIQLGYKVFNLSDSTKYHLFSKTSQNTDLGFKNLFECYERGIKRLGDIYKQDIEKSKEHNTTGRHAQDVIVETYLQ</sequence>
<dbReference type="Proteomes" id="UP000789702">
    <property type="component" value="Unassembled WGS sequence"/>
</dbReference>